<reference evidence="2" key="2">
    <citation type="journal article" date="2022" name="Microb. Genom.">
        <title>A chromosome-scale genome assembly of the tomato pathogen Cladosporium fulvum reveals a compartmentalized genome architecture and the presence of a dispensable chromosome.</title>
        <authorList>
            <person name="Zaccaron A.Z."/>
            <person name="Chen L.H."/>
            <person name="Samaras A."/>
            <person name="Stergiopoulos I."/>
        </authorList>
    </citation>
    <scope>NUCLEOTIDE SEQUENCE</scope>
    <source>
        <strain evidence="2">Race5_Kim</strain>
    </source>
</reference>
<dbReference type="Proteomes" id="UP000756132">
    <property type="component" value="Chromosome 11"/>
</dbReference>
<evidence type="ECO:0000256" key="1">
    <source>
        <dbReference type="SAM" id="SignalP"/>
    </source>
</evidence>
<feature type="chain" id="PRO_5040347831" evidence="1">
    <location>
        <begin position="19"/>
        <end position="478"/>
    </location>
</feature>
<dbReference type="AlphaFoldDB" id="A0A9Q8PJ64"/>
<dbReference type="RefSeq" id="XP_047767841.1">
    <property type="nucleotide sequence ID" value="XM_047912182.1"/>
</dbReference>
<name>A0A9Q8PJ64_PASFU</name>
<accession>A0A9Q8PJ64</accession>
<proteinExistence type="predicted"/>
<dbReference type="OrthoDB" id="10007757at2759"/>
<evidence type="ECO:0000313" key="3">
    <source>
        <dbReference type="Proteomes" id="UP000756132"/>
    </source>
</evidence>
<feature type="signal peptide" evidence="1">
    <location>
        <begin position="1"/>
        <end position="18"/>
    </location>
</feature>
<dbReference type="EMBL" id="CP090173">
    <property type="protein sequence ID" value="UJO23475.1"/>
    <property type="molecule type" value="Genomic_DNA"/>
</dbReference>
<evidence type="ECO:0000313" key="2">
    <source>
        <dbReference type="EMBL" id="UJO23475.1"/>
    </source>
</evidence>
<gene>
    <name evidence="2" type="ORF">CLAFUR5_13034</name>
</gene>
<reference evidence="2" key="1">
    <citation type="submission" date="2021-12" db="EMBL/GenBank/DDBJ databases">
        <authorList>
            <person name="Zaccaron A."/>
            <person name="Stergiopoulos I."/>
        </authorList>
    </citation>
    <scope>NUCLEOTIDE SEQUENCE</scope>
    <source>
        <strain evidence="2">Race5_Kim</strain>
    </source>
</reference>
<organism evidence="2 3">
    <name type="scientific">Passalora fulva</name>
    <name type="common">Tomato leaf mold</name>
    <name type="synonym">Cladosporium fulvum</name>
    <dbReference type="NCBI Taxonomy" id="5499"/>
    <lineage>
        <taxon>Eukaryota</taxon>
        <taxon>Fungi</taxon>
        <taxon>Dikarya</taxon>
        <taxon>Ascomycota</taxon>
        <taxon>Pezizomycotina</taxon>
        <taxon>Dothideomycetes</taxon>
        <taxon>Dothideomycetidae</taxon>
        <taxon>Mycosphaerellales</taxon>
        <taxon>Mycosphaerellaceae</taxon>
        <taxon>Fulvia</taxon>
    </lineage>
</organism>
<dbReference type="KEGG" id="ffu:CLAFUR5_13034"/>
<dbReference type="GeneID" id="71992912"/>
<keyword evidence="1" id="KW-0732">Signal</keyword>
<protein>
    <submittedName>
        <fullName evidence="2">Uncharacterized protein</fullName>
    </submittedName>
</protein>
<keyword evidence="3" id="KW-1185">Reference proteome</keyword>
<sequence length="478" mass="49365">MQLPSILSIAVLLGSVAANPLAQYYGKPPGYGKPAPSCPADKCFNSIKQKPAEAKVASAFCSQYIIRKPCIKTTMVKTTKTITTTSKTTVIPDKATSRATFAITPTPATVSPTCTTTTTAVEGTFTTERLFTYQGTPPAGGNQKRAAPTIPSMSGAGCGTGKPLTLKISSACSCLLGTAKTSVSTSTSTILTTVTVTSSTTEAAMTTTVSVSVPLDQVTSCQTATTTTTTFANGAGRTCGAAPPVAAYTTGRQISCTAPAPAGQTNYRFRIEGNTAEGTTFDGCIITGPENITTPSGGTHLCDGTNNNNNPTPGGTLTTAINDTGQQEGFGFDGSYSNQFRDFFITRIRDSAQTGSQYWGVLRDRVFTNAGGCQKQTVPGTEGLWAFDAFNANAFLNLDSQYAVVQPGAAVLVTVTQTDGNGSGNRPAAGATLAGATSDSNGIVLFTAPIQDGCYQYKAERSGAIRSQIFYLSVVSGL</sequence>